<dbReference type="SUPFAM" id="SSF52540">
    <property type="entry name" value="P-loop containing nucleoside triphosphate hydrolases"/>
    <property type="match status" value="2"/>
</dbReference>
<keyword evidence="10" id="KW-0067">ATP-binding</keyword>
<keyword evidence="4" id="KW-0677">Repeat</keyword>
<feature type="domain" description="UvrA DNA-binding" evidence="18">
    <location>
        <begin position="177"/>
        <end position="289"/>
    </location>
</feature>
<dbReference type="AlphaFoldDB" id="A0AAQ1GPU0"/>
<dbReference type="RefSeq" id="WP_074987730.1">
    <property type="nucleotide sequence ID" value="NZ_CADFGN010000026.1"/>
</dbReference>
<keyword evidence="11" id="KW-0267">Excision nuclease</keyword>
<keyword evidence="2" id="KW-0963">Cytoplasm</keyword>
<dbReference type="GO" id="GO:0004518">
    <property type="term" value="F:nuclease activity"/>
    <property type="evidence" value="ECO:0007669"/>
    <property type="project" value="UniProtKB-KW"/>
</dbReference>
<keyword evidence="6" id="KW-0227">DNA damage</keyword>
<keyword evidence="7" id="KW-0228">DNA excision</keyword>
<dbReference type="Gene3D" id="1.10.8.280">
    <property type="entry name" value="ABC transporter ATPase domain-like"/>
    <property type="match status" value="1"/>
</dbReference>
<dbReference type="EMBL" id="FNZM01000038">
    <property type="protein sequence ID" value="SEK15400.1"/>
    <property type="molecule type" value="Genomic_DNA"/>
</dbReference>
<keyword evidence="13" id="KW-0234">DNA repair</keyword>
<evidence type="ECO:0000256" key="10">
    <source>
        <dbReference type="ARBA" id="ARBA00022840"/>
    </source>
</evidence>
<comment type="similarity">
    <text evidence="14">Belongs to the ABC transporter superfamily. UvrA family.</text>
</comment>
<organism evidence="19 20">
    <name type="scientific">Paraburkholderia tropica</name>
    <dbReference type="NCBI Taxonomy" id="92647"/>
    <lineage>
        <taxon>Bacteria</taxon>
        <taxon>Pseudomonadati</taxon>
        <taxon>Pseudomonadota</taxon>
        <taxon>Betaproteobacteria</taxon>
        <taxon>Burkholderiales</taxon>
        <taxon>Burkholderiaceae</taxon>
        <taxon>Paraburkholderia</taxon>
    </lineage>
</organism>
<dbReference type="GO" id="GO:0016887">
    <property type="term" value="F:ATP hydrolysis activity"/>
    <property type="evidence" value="ECO:0007669"/>
    <property type="project" value="InterPro"/>
</dbReference>
<dbReference type="PROSITE" id="PS00211">
    <property type="entry name" value="ABC_TRANSPORTER_1"/>
    <property type="match status" value="2"/>
</dbReference>
<dbReference type="PANTHER" id="PTHR43152">
    <property type="entry name" value="UVRABC SYSTEM PROTEIN A"/>
    <property type="match status" value="1"/>
</dbReference>
<comment type="caution">
    <text evidence="19">The sequence shown here is derived from an EMBL/GenBank/DDBJ whole genome shotgun (WGS) entry which is preliminary data.</text>
</comment>
<dbReference type="GO" id="GO:0003677">
    <property type="term" value="F:DNA binding"/>
    <property type="evidence" value="ECO:0007669"/>
    <property type="project" value="UniProtKB-KW"/>
</dbReference>
<dbReference type="InterPro" id="IPR041552">
    <property type="entry name" value="UvrA_DNA-bd"/>
</dbReference>
<evidence type="ECO:0000256" key="5">
    <source>
        <dbReference type="ARBA" id="ARBA00022741"/>
    </source>
</evidence>
<evidence type="ECO:0000256" key="2">
    <source>
        <dbReference type="ARBA" id="ARBA00022490"/>
    </source>
</evidence>
<dbReference type="GO" id="GO:0006281">
    <property type="term" value="P:DNA repair"/>
    <property type="evidence" value="ECO:0007669"/>
    <property type="project" value="UniProtKB-KW"/>
</dbReference>
<dbReference type="GO" id="GO:0005524">
    <property type="term" value="F:ATP binding"/>
    <property type="evidence" value="ECO:0007669"/>
    <property type="project" value="UniProtKB-KW"/>
</dbReference>
<evidence type="ECO:0000259" key="18">
    <source>
        <dbReference type="Pfam" id="PF17755"/>
    </source>
</evidence>
<reference evidence="19 20" key="1">
    <citation type="submission" date="2016-10" db="EMBL/GenBank/DDBJ databases">
        <authorList>
            <person name="Varghese N."/>
            <person name="Submissions S."/>
        </authorList>
    </citation>
    <scope>NUCLEOTIDE SEQUENCE [LARGE SCALE GENOMIC DNA]</scope>
    <source>
        <strain evidence="19 20">LMG 22274</strain>
    </source>
</reference>
<protein>
    <recommendedName>
        <fullName evidence="15">UvrABC system protein A</fullName>
    </recommendedName>
    <alternativeName>
        <fullName evidence="16">Excinuclease ABC subunit A</fullName>
    </alternativeName>
</protein>
<name>A0AAQ1GPU0_9BURK</name>
<evidence type="ECO:0000256" key="7">
    <source>
        <dbReference type="ARBA" id="ARBA00022769"/>
    </source>
</evidence>
<evidence type="ECO:0000256" key="8">
    <source>
        <dbReference type="ARBA" id="ARBA00022771"/>
    </source>
</evidence>
<evidence type="ECO:0000256" key="16">
    <source>
        <dbReference type="ARBA" id="ARBA00042156"/>
    </source>
</evidence>
<evidence type="ECO:0000313" key="20">
    <source>
        <dbReference type="Proteomes" id="UP000183529"/>
    </source>
</evidence>
<dbReference type="GO" id="GO:0008270">
    <property type="term" value="F:zinc ion binding"/>
    <property type="evidence" value="ECO:0007669"/>
    <property type="project" value="UniProtKB-KW"/>
</dbReference>
<evidence type="ECO:0000256" key="9">
    <source>
        <dbReference type="ARBA" id="ARBA00022833"/>
    </source>
</evidence>
<keyword evidence="5" id="KW-0547">Nucleotide-binding</keyword>
<accession>A0AAQ1GPU0</accession>
<feature type="region of interest" description="Disordered" evidence="17">
    <location>
        <begin position="1"/>
        <end position="23"/>
    </location>
</feature>
<feature type="region of interest" description="Disordered" evidence="17">
    <location>
        <begin position="521"/>
        <end position="542"/>
    </location>
</feature>
<dbReference type="PANTHER" id="PTHR43152:SF1">
    <property type="entry name" value="UVRA PROTEIN"/>
    <property type="match status" value="1"/>
</dbReference>
<evidence type="ECO:0000313" key="19">
    <source>
        <dbReference type="EMBL" id="SEK15400.1"/>
    </source>
</evidence>
<dbReference type="InterPro" id="IPR027417">
    <property type="entry name" value="P-loop_NTPase"/>
</dbReference>
<dbReference type="Gene3D" id="3.40.50.300">
    <property type="entry name" value="P-loop containing nucleotide triphosphate hydrolases"/>
    <property type="match status" value="3"/>
</dbReference>
<gene>
    <name evidence="19" type="ORF">SAMN05216550_13815</name>
</gene>
<evidence type="ECO:0000256" key="6">
    <source>
        <dbReference type="ARBA" id="ARBA00022763"/>
    </source>
</evidence>
<dbReference type="Proteomes" id="UP000183529">
    <property type="component" value="Unassembled WGS sequence"/>
</dbReference>
<comment type="subcellular location">
    <subcellularLocation>
        <location evidence="1">Cytoplasm</location>
    </subcellularLocation>
</comment>
<evidence type="ECO:0000256" key="14">
    <source>
        <dbReference type="ARBA" id="ARBA00038000"/>
    </source>
</evidence>
<keyword evidence="3" id="KW-0479">Metal-binding</keyword>
<sequence length="900" mass="98175">MTKSQASSVTESRPAPETPPEWSGFVRVRGAREHNLKSVDLDVPRNALVVFTGVSGSGKSSLAFGTLYAEAQRRYFESVAPYARRLIEQVGAPDVDAIEGLPPAVALQQQRGAPNARSSVGSVTTLSSVVRMMYSRVGSYPPKQPMLYAEDFSPNTVQGACTTCHGLGRVYDATERSMVPDDSLTIRERAIAAWPPAWHGQNLRDILVTLGYDVDTPWRDLPRQDRDWILFTDEQPTVPVYAGFTPKETRAALKRKTEPSYQGTFSGARRYVLHTFASTQSALMKKRVSKYMISSVCPTCNGKRLKPEALSVTFAGLDIGELSQLPLARLASLLEPVSRGDWPFEQAKKVGAALDREARRAAMKRRVAAGGARHGSAPDMRRTPNLSEEKRVAAQRLAIELLDRIKTLIDLGLGYLSLDRATPTLSSGELQRLRLATQLSSQLFGVVYVLDEPSAGLHPADGDALLEALQRLKAAGNSLFVVEHDLGVMRQADWLVDVGPNAGEAGGEVVYSGPPDGLSQVTSSHTRRYLSSDDDARQTGTALQRREPRCWLRLQGVTRNNLHQLDAAFPLGCLSVVTGISGSGKSSLVSQALPDLVAGYLGRDADAPDEEEEADPLLATGNATPEGRIVDGMERIRRLVRVDQRPIGRTPRSNLATYSGMFDHVRKLFAQTPAARKCRYSAGRFSFNVAQGRCPTCEGEGFVMVELLFLPSVYAACSTCHGSRYNPQTLKIRWRERTIADVLAMTVDRACEFFAGEAQIMRSLDVLRAIGLGYLRLGQPATELSGGEAQRIKLATELQRAQRGDTLYILDEPTTGLHPADTDRLMKQLNGLVDAGNTVILVEHDMRVAAGCDWLIDVGPGAGEDGGRIVAAGVPEMVARQQRSRTARYLREALALKDAP</sequence>
<dbReference type="InterPro" id="IPR017871">
    <property type="entry name" value="ABC_transporter-like_CS"/>
</dbReference>
<dbReference type="Pfam" id="PF17755">
    <property type="entry name" value="UvrA_DNA-bind"/>
    <property type="match status" value="1"/>
</dbReference>
<evidence type="ECO:0000256" key="11">
    <source>
        <dbReference type="ARBA" id="ARBA00022881"/>
    </source>
</evidence>
<keyword evidence="9" id="KW-0862">Zinc</keyword>
<keyword evidence="8" id="KW-0863">Zinc-finger</keyword>
<dbReference type="GO" id="GO:0005737">
    <property type="term" value="C:cytoplasm"/>
    <property type="evidence" value="ECO:0007669"/>
    <property type="project" value="UniProtKB-SubCell"/>
</dbReference>
<evidence type="ECO:0000256" key="3">
    <source>
        <dbReference type="ARBA" id="ARBA00022723"/>
    </source>
</evidence>
<evidence type="ECO:0000256" key="15">
    <source>
        <dbReference type="ARBA" id="ARBA00039316"/>
    </source>
</evidence>
<dbReference type="Gene3D" id="1.20.1580.10">
    <property type="entry name" value="ABC transporter ATPase like domain"/>
    <property type="match status" value="3"/>
</dbReference>
<evidence type="ECO:0000256" key="1">
    <source>
        <dbReference type="ARBA" id="ARBA00004496"/>
    </source>
</evidence>
<proteinExistence type="inferred from homology"/>
<evidence type="ECO:0000256" key="12">
    <source>
        <dbReference type="ARBA" id="ARBA00023125"/>
    </source>
</evidence>
<evidence type="ECO:0000256" key="4">
    <source>
        <dbReference type="ARBA" id="ARBA00022737"/>
    </source>
</evidence>
<feature type="compositionally biased region" description="Polar residues" evidence="17">
    <location>
        <begin position="1"/>
        <end position="11"/>
    </location>
</feature>
<evidence type="ECO:0000256" key="17">
    <source>
        <dbReference type="SAM" id="MobiDB-lite"/>
    </source>
</evidence>
<keyword evidence="12" id="KW-0238">DNA-binding</keyword>
<evidence type="ECO:0000256" key="13">
    <source>
        <dbReference type="ARBA" id="ARBA00023204"/>
    </source>
</evidence>